<feature type="region of interest" description="Disordered" evidence="9">
    <location>
        <begin position="641"/>
        <end position="725"/>
    </location>
</feature>
<feature type="region of interest" description="Disordered" evidence="9">
    <location>
        <begin position="402"/>
        <end position="491"/>
    </location>
</feature>
<dbReference type="InterPro" id="IPR013083">
    <property type="entry name" value="Znf_RING/FYVE/PHD"/>
</dbReference>
<evidence type="ECO:0000259" key="10">
    <source>
        <dbReference type="PROSITE" id="PS50089"/>
    </source>
</evidence>
<evidence type="ECO:0000313" key="11">
    <source>
        <dbReference type="Proteomes" id="UP000887575"/>
    </source>
</evidence>
<protein>
    <recommendedName>
        <fullName evidence="2">RING-type E3 ubiquitin transferase</fullName>
        <ecNumber evidence="2">2.3.2.27</ecNumber>
    </recommendedName>
</protein>
<dbReference type="InterPro" id="IPR001841">
    <property type="entry name" value="Znf_RING"/>
</dbReference>
<dbReference type="Gene3D" id="3.30.40.10">
    <property type="entry name" value="Zinc/RING finger domain, C3HC4 (zinc finger)"/>
    <property type="match status" value="1"/>
</dbReference>
<dbReference type="GO" id="GO:0061630">
    <property type="term" value="F:ubiquitin protein ligase activity"/>
    <property type="evidence" value="ECO:0007669"/>
    <property type="project" value="UniProtKB-EC"/>
</dbReference>
<evidence type="ECO:0000256" key="3">
    <source>
        <dbReference type="ARBA" id="ARBA00022679"/>
    </source>
</evidence>
<evidence type="ECO:0000256" key="9">
    <source>
        <dbReference type="SAM" id="MobiDB-lite"/>
    </source>
</evidence>
<evidence type="ECO:0000256" key="7">
    <source>
        <dbReference type="ARBA" id="ARBA00023163"/>
    </source>
</evidence>
<dbReference type="GO" id="GO:0008270">
    <property type="term" value="F:zinc ion binding"/>
    <property type="evidence" value="ECO:0007669"/>
    <property type="project" value="UniProtKB-KW"/>
</dbReference>
<keyword evidence="7" id="KW-0804">Transcription</keyword>
<feature type="compositionally biased region" description="Basic and acidic residues" evidence="9">
    <location>
        <begin position="434"/>
        <end position="445"/>
    </location>
</feature>
<dbReference type="Proteomes" id="UP000887575">
    <property type="component" value="Unassembled WGS sequence"/>
</dbReference>
<reference evidence="12" key="1">
    <citation type="submission" date="2024-02" db="UniProtKB">
        <authorList>
            <consortium name="WormBaseParasite"/>
        </authorList>
    </citation>
    <scope>IDENTIFICATION</scope>
</reference>
<dbReference type="EC" id="2.3.2.27" evidence="2"/>
<proteinExistence type="predicted"/>
<organism evidence="11 12">
    <name type="scientific">Mesorhabditis belari</name>
    <dbReference type="NCBI Taxonomy" id="2138241"/>
    <lineage>
        <taxon>Eukaryota</taxon>
        <taxon>Metazoa</taxon>
        <taxon>Ecdysozoa</taxon>
        <taxon>Nematoda</taxon>
        <taxon>Chromadorea</taxon>
        <taxon>Rhabditida</taxon>
        <taxon>Rhabditina</taxon>
        <taxon>Rhabditomorpha</taxon>
        <taxon>Rhabditoidea</taxon>
        <taxon>Rhabditidae</taxon>
        <taxon>Mesorhabditinae</taxon>
        <taxon>Mesorhabditis</taxon>
    </lineage>
</organism>
<evidence type="ECO:0000256" key="6">
    <source>
        <dbReference type="ARBA" id="ARBA00023015"/>
    </source>
</evidence>
<dbReference type="PANTHER" id="PTHR46077">
    <property type="entry name" value="E3 UBIQUITIN-PROTEIN LIGASE TOPORS"/>
    <property type="match status" value="1"/>
</dbReference>
<sequence>MSENGHESETRDKCPICLTFEIADPSIPGGCGNNPGHKFCFICLRRWYKNNPNCPLCGTPSTFIRHRLSQNSGDGIIEHLTELKKEFLKEKIKEESEKVPLDVEKQLLHKYYLQAINMSKSLEEACVNGSITRLELNKNPYFRRMVYDHHLKREDLFENEQRRSFTPQMAREKLAADPHLLRNWLRKEIPIFLNRPVDQIDNFEGKIEYILQATQQGYIHAPEFEKACRLTFRESREYLDTFCNEFFDFASSQYSMNTFLQNSRYRSRESSQNAARGQQEVIQIDDYVPIDNDVQIVDEGRPNRSTEYSNYLIRQQQHSFWAQRFQPGHMDSEKEEGADIYMFRRIPMPTPISTANTEGIRIQTQHPLLQVPAYDRFGILLNKSREAPQNLAEVLQNMLADNSSMLPSTSGSREREHSSIAEGENYDHMGLSRADTDIVRRYKERERKRRRNRNYSVSPSDEDAVNRRAPESPPQESLVRGDSISPITNGTRTCLDTIDKIKRSRADFRTEDNTTKRNTIAENSNLLSTSGSSTLMDVDEPSKLSAKVIEPPQIEESLDTLIGKVIATARGDFGRIREVIEQLNDQLPKTEKFALKKVSETVDASTSYEEKPQEPNNTVLNLTRNVEDVKSQTLVQASTNTVLDAVGDADDPKATGPEESINNRKGPKRKESPRRTRSGQANDGKVDNTPAKSGSSTSTPKPKAMKSVVIKAEPEGKAVFTPIDQ</sequence>
<dbReference type="InterPro" id="IPR058745">
    <property type="entry name" value="PWI_Topors"/>
</dbReference>
<evidence type="ECO:0000313" key="12">
    <source>
        <dbReference type="WBParaSite" id="MBELARI_LOCUS2181"/>
    </source>
</evidence>
<keyword evidence="3" id="KW-0808">Transferase</keyword>
<name>A0AAF3F858_9BILA</name>
<evidence type="ECO:0000256" key="5">
    <source>
        <dbReference type="ARBA" id="ARBA00022833"/>
    </source>
</evidence>
<keyword evidence="11" id="KW-1185">Reference proteome</keyword>
<dbReference type="Pfam" id="PF13639">
    <property type="entry name" value="zf-RING_2"/>
    <property type="match status" value="1"/>
</dbReference>
<evidence type="ECO:0000256" key="2">
    <source>
        <dbReference type="ARBA" id="ARBA00012483"/>
    </source>
</evidence>
<dbReference type="AlphaFoldDB" id="A0AAF3F858"/>
<evidence type="ECO:0000256" key="4">
    <source>
        <dbReference type="ARBA" id="ARBA00022771"/>
    </source>
</evidence>
<feature type="compositionally biased region" description="Polar residues" evidence="9">
    <location>
        <begin position="402"/>
        <end position="411"/>
    </location>
</feature>
<dbReference type="PROSITE" id="PS50089">
    <property type="entry name" value="ZF_RING_2"/>
    <property type="match status" value="1"/>
</dbReference>
<dbReference type="GO" id="GO:0000209">
    <property type="term" value="P:protein polyubiquitination"/>
    <property type="evidence" value="ECO:0007669"/>
    <property type="project" value="TreeGrafter"/>
</dbReference>
<dbReference type="Pfam" id="PF26084">
    <property type="entry name" value="PWI_Topors"/>
    <property type="match status" value="1"/>
</dbReference>
<feature type="domain" description="RING-type" evidence="10">
    <location>
        <begin position="14"/>
        <end position="57"/>
    </location>
</feature>
<accession>A0AAF3F858</accession>
<evidence type="ECO:0000256" key="1">
    <source>
        <dbReference type="ARBA" id="ARBA00000900"/>
    </source>
</evidence>
<evidence type="ECO:0000256" key="8">
    <source>
        <dbReference type="PROSITE-ProRule" id="PRU00175"/>
    </source>
</evidence>
<keyword evidence="5" id="KW-0862">Zinc</keyword>
<keyword evidence="4 8" id="KW-0863">Zinc-finger</keyword>
<feature type="compositionally biased region" description="Low complexity" evidence="9">
    <location>
        <begin position="689"/>
        <end position="702"/>
    </location>
</feature>
<comment type="catalytic activity">
    <reaction evidence="1">
        <text>S-ubiquitinyl-[E2 ubiquitin-conjugating enzyme]-L-cysteine + [acceptor protein]-L-lysine = [E2 ubiquitin-conjugating enzyme]-L-cysteine + N(6)-ubiquitinyl-[acceptor protein]-L-lysine.</text>
        <dbReference type="EC" id="2.3.2.27"/>
    </reaction>
</comment>
<keyword evidence="4 8" id="KW-0479">Metal-binding</keyword>
<dbReference type="SUPFAM" id="SSF57850">
    <property type="entry name" value="RING/U-box"/>
    <property type="match status" value="1"/>
</dbReference>
<keyword evidence="6" id="KW-0805">Transcription regulation</keyword>
<dbReference type="WBParaSite" id="MBELARI_LOCUS2181">
    <property type="protein sequence ID" value="MBELARI_LOCUS2181"/>
    <property type="gene ID" value="MBELARI_LOCUS2181"/>
</dbReference>
<dbReference type="GO" id="GO:0006513">
    <property type="term" value="P:protein monoubiquitination"/>
    <property type="evidence" value="ECO:0007669"/>
    <property type="project" value="TreeGrafter"/>
</dbReference>
<dbReference type="PANTHER" id="PTHR46077:SF1">
    <property type="entry name" value="TOP1 BINDING ARGININE_SERINE RICH PROTEIN, E3 UBIQUITIN LIGASE"/>
    <property type="match status" value="1"/>
</dbReference>